<dbReference type="Proteomes" id="UP000887561">
    <property type="component" value="Unplaced"/>
</dbReference>
<dbReference type="GO" id="GO:0008081">
    <property type="term" value="F:phosphoric diester hydrolase activity"/>
    <property type="evidence" value="ECO:0007669"/>
    <property type="project" value="InterPro"/>
</dbReference>
<dbReference type="InterPro" id="IPR030395">
    <property type="entry name" value="GP_PDE_dom"/>
</dbReference>
<keyword evidence="10" id="KW-1185">Reference proteome</keyword>
<evidence type="ECO:0000256" key="7">
    <source>
        <dbReference type="ARBA" id="ARBA00049185"/>
    </source>
</evidence>
<proteinExistence type="inferred from homology"/>
<dbReference type="Pfam" id="PF03009">
    <property type="entry name" value="GDPD"/>
    <property type="match status" value="1"/>
</dbReference>
<evidence type="ECO:0000313" key="11">
    <source>
        <dbReference type="WBParaSite" id="scaffold2759_cov181.g5372"/>
    </source>
</evidence>
<evidence type="ECO:0000256" key="8">
    <source>
        <dbReference type="RuleBase" id="RU000480"/>
    </source>
</evidence>
<evidence type="ECO:0000256" key="5">
    <source>
        <dbReference type="ARBA" id="ARBA00022679"/>
    </source>
</evidence>
<evidence type="ECO:0000259" key="9">
    <source>
        <dbReference type="PROSITE" id="PS51704"/>
    </source>
</evidence>
<dbReference type="InterPro" id="IPR004839">
    <property type="entry name" value="Aminotransferase_I/II_large"/>
</dbReference>
<dbReference type="InterPro" id="IPR013783">
    <property type="entry name" value="Ig-like_fold"/>
</dbReference>
<dbReference type="GO" id="GO:0005739">
    <property type="term" value="C:mitochondrion"/>
    <property type="evidence" value="ECO:0007669"/>
    <property type="project" value="TreeGrafter"/>
</dbReference>
<dbReference type="EC" id="2.6.1.1" evidence="8"/>
<comment type="similarity">
    <text evidence="2">Belongs to the class-I pyridoxal-phosphate-dependent aminotransferase family.</text>
</comment>
<evidence type="ECO:0000256" key="4">
    <source>
        <dbReference type="ARBA" id="ARBA00022576"/>
    </source>
</evidence>
<comment type="catalytic activity">
    <reaction evidence="7 8">
        <text>L-aspartate + 2-oxoglutarate = oxaloacetate + L-glutamate</text>
        <dbReference type="Rhea" id="RHEA:21824"/>
        <dbReference type="ChEBI" id="CHEBI:16452"/>
        <dbReference type="ChEBI" id="CHEBI:16810"/>
        <dbReference type="ChEBI" id="CHEBI:29985"/>
        <dbReference type="ChEBI" id="CHEBI:29991"/>
        <dbReference type="EC" id="2.6.1.1"/>
    </reaction>
</comment>
<evidence type="ECO:0000256" key="2">
    <source>
        <dbReference type="ARBA" id="ARBA00007441"/>
    </source>
</evidence>
<dbReference type="GO" id="GO:0006533">
    <property type="term" value="P:L-aspartate catabolic process"/>
    <property type="evidence" value="ECO:0007669"/>
    <property type="project" value="TreeGrafter"/>
</dbReference>
<dbReference type="GO" id="GO:0004069">
    <property type="term" value="F:L-aspartate:2-oxoglutarate aminotransferase activity"/>
    <property type="evidence" value="ECO:0007669"/>
    <property type="project" value="UniProtKB-EC"/>
</dbReference>
<protein>
    <recommendedName>
        <fullName evidence="8">Aspartate aminotransferase</fullName>
        <ecNumber evidence="8">2.6.1.1</ecNumber>
    </recommendedName>
</protein>
<accession>A0A915M201</accession>
<reference evidence="11" key="1">
    <citation type="submission" date="2022-11" db="UniProtKB">
        <authorList>
            <consortium name="WormBaseParasite"/>
        </authorList>
    </citation>
    <scope>IDENTIFICATION</scope>
</reference>
<dbReference type="FunFam" id="3.40.640.10:FF:000026">
    <property type="entry name" value="Aspartate aminotransferase"/>
    <property type="match status" value="1"/>
</dbReference>
<dbReference type="PROSITE" id="PS51704">
    <property type="entry name" value="GP_PDE"/>
    <property type="match status" value="1"/>
</dbReference>
<evidence type="ECO:0000313" key="10">
    <source>
        <dbReference type="Proteomes" id="UP000887561"/>
    </source>
</evidence>
<dbReference type="Gene3D" id="2.60.40.10">
    <property type="entry name" value="Immunoglobulins"/>
    <property type="match status" value="1"/>
</dbReference>
<dbReference type="InterPro" id="IPR004838">
    <property type="entry name" value="NHTrfase_class1_PyrdxlP-BS"/>
</dbReference>
<feature type="domain" description="GP-PDE" evidence="9">
    <location>
        <begin position="307"/>
        <end position="508"/>
    </location>
</feature>
<dbReference type="PROSITE" id="PS00105">
    <property type="entry name" value="AA_TRANSFER_CLASS_1"/>
    <property type="match status" value="1"/>
</dbReference>
<dbReference type="InterPro" id="IPR057506">
    <property type="entry name" value="C2_GPCPD1"/>
</dbReference>
<dbReference type="NCBIfam" id="NF006719">
    <property type="entry name" value="PRK09257.1"/>
    <property type="match status" value="1"/>
</dbReference>
<organism evidence="10 11">
    <name type="scientific">Meloidogyne javanica</name>
    <name type="common">Root-knot nematode worm</name>
    <dbReference type="NCBI Taxonomy" id="6303"/>
    <lineage>
        <taxon>Eukaryota</taxon>
        <taxon>Metazoa</taxon>
        <taxon>Ecdysozoa</taxon>
        <taxon>Nematoda</taxon>
        <taxon>Chromadorea</taxon>
        <taxon>Rhabditida</taxon>
        <taxon>Tylenchina</taxon>
        <taxon>Tylenchomorpha</taxon>
        <taxon>Tylenchoidea</taxon>
        <taxon>Meloidogynidae</taxon>
        <taxon>Meloidogyninae</taxon>
        <taxon>Meloidogyne</taxon>
        <taxon>Meloidogyne incognita group</taxon>
    </lineage>
</organism>
<dbReference type="Pfam" id="PF25329">
    <property type="entry name" value="C2_GDE1"/>
    <property type="match status" value="1"/>
</dbReference>
<dbReference type="SUPFAM" id="SSF51695">
    <property type="entry name" value="PLC-like phosphodiesterases"/>
    <property type="match status" value="1"/>
</dbReference>
<dbReference type="Gene3D" id="3.90.1150.10">
    <property type="entry name" value="Aspartate Aminotransferase, domain 1"/>
    <property type="match status" value="1"/>
</dbReference>
<comment type="miscellaneous">
    <text evidence="8">In eukaryotes there are cytoplasmic, mitochondrial and chloroplastic isozymes.</text>
</comment>
<keyword evidence="5 8" id="KW-0808">Transferase</keyword>
<evidence type="ECO:0000256" key="3">
    <source>
        <dbReference type="ARBA" id="ARBA00011738"/>
    </source>
</evidence>
<dbReference type="GO" id="GO:0030246">
    <property type="term" value="F:carbohydrate binding"/>
    <property type="evidence" value="ECO:0007669"/>
    <property type="project" value="InterPro"/>
</dbReference>
<dbReference type="PRINTS" id="PR00799">
    <property type="entry name" value="TRANSAMINASE"/>
</dbReference>
<dbReference type="InterPro" id="IPR013784">
    <property type="entry name" value="Carb-bd-like_fold"/>
</dbReference>
<dbReference type="GO" id="GO:0030170">
    <property type="term" value="F:pyridoxal phosphate binding"/>
    <property type="evidence" value="ECO:0007669"/>
    <property type="project" value="InterPro"/>
</dbReference>
<name>A0A915M201_MELJA</name>
<dbReference type="PANTHER" id="PTHR11879">
    <property type="entry name" value="ASPARTATE AMINOTRANSFERASE"/>
    <property type="match status" value="1"/>
</dbReference>
<sequence length="987" mass="111224">MCFFINDYKTHIFLGSWDTRRALRLEKDDENHWTGITNLSVDTVKFRYFIGNYLQSDATKDPVLRCVMPPVEASKSGVCRANLRDVFGYNSGSEQISDSFVLGDDVHHIALTVSGAALKFYKKKHEQQNYRVKIVPFDLRNKFDMTNLDDDEELNAEDETPLPSLPSHSCTEIAALTQACPKFKAQQEFGELFQNSIDYHTFRTYSVAVEFLSFRIEVYSNQNNDLIAQGYALPSSLHDTYGKTSVPLLTKRGVPTGKIYFSYLFIRPIRLPHPRPIMHNCYAKYWKKRVTLESNNVDQAVNGTSTQKYSSHHVTGEHDEAEEHRPFPTLLEALKNVSHDVGFNIEIKYPQLIVSGENEVEGGYIERNEFLDIILSEILNNADNNRHIVFSSFDADMCKMISEKQKKYPVLFLCLGKQTRYPDYEDERTRSSLTAVKFTYSCGLMGVNFHSEDLLLDPTPVSKAKELGLISFVWGDELVERKYLDYFKYKVGVEGIIYDRIGEGESRKNVFTLEKAMRAQLFSSKKSSFGKKSSSPPRCFSHNQLNSQAISSFGPGNRTRGMSASVWSNEFVDQNFGRSSIDGSPAISWFSNVEMGPPDAILGVTEAYKKDTNPNKVNLGAGTYRDDQGKPFVLPSVREAEAQIIAAKLDKEYAGIAGIPDFTSKAIQLALGDNSSVLKEKRNATVQSVSGTGALRTGSEFLSKWFSSSKVVYQPTPTWGNHLPVFKFAGMEIKRYRYYDPKTCGFDENGCLEDILAIPKGSVILLHACAHNPTGVDPNPEQWIKISEACKQRQLFCFFDMAYQGFASGDVNRDAHAVRYFVESGHNICLAQSFAKNMGLYGERVGTFSIICENEEEASRVLSQLKIIVRPMISNPPIHGARIAAKILGDPVLRAQWLVDVKGMANRIITMRDQLKELLIRAGSQRNWDHIVNQIGMFCYTGISPEQVDRLTKEFSIYLTRDGRISVAGISSKNIEYLANALHQVTK</sequence>
<comment type="cofactor">
    <cofactor evidence="1">
        <name>pyridoxal 5'-phosphate</name>
        <dbReference type="ChEBI" id="CHEBI:597326"/>
    </cofactor>
</comment>
<dbReference type="InterPro" id="IPR015421">
    <property type="entry name" value="PyrdxlP-dep_Trfase_major"/>
</dbReference>
<comment type="subunit">
    <text evidence="3 8">Homodimer.</text>
</comment>
<dbReference type="InterPro" id="IPR017946">
    <property type="entry name" value="PLC-like_Pdiesterase_TIM-brl"/>
</dbReference>
<dbReference type="InterPro" id="IPR015422">
    <property type="entry name" value="PyrdxlP-dep_Trfase_small"/>
</dbReference>
<evidence type="ECO:0000256" key="6">
    <source>
        <dbReference type="ARBA" id="ARBA00022898"/>
    </source>
</evidence>
<dbReference type="SUPFAM" id="SSF49452">
    <property type="entry name" value="Starch-binding domain-like"/>
    <property type="match status" value="1"/>
</dbReference>
<dbReference type="FunFam" id="3.90.1150.10:FF:000001">
    <property type="entry name" value="Aspartate aminotransferase"/>
    <property type="match status" value="1"/>
</dbReference>
<dbReference type="CDD" id="cd00609">
    <property type="entry name" value="AAT_like"/>
    <property type="match status" value="1"/>
</dbReference>
<keyword evidence="6" id="KW-0663">Pyridoxal phosphate</keyword>
<dbReference type="InterPro" id="IPR015424">
    <property type="entry name" value="PyrdxlP-dep_Trfase"/>
</dbReference>
<dbReference type="AlphaFoldDB" id="A0A915M201"/>
<evidence type="ECO:0000256" key="1">
    <source>
        <dbReference type="ARBA" id="ARBA00001933"/>
    </source>
</evidence>
<dbReference type="InterPro" id="IPR000796">
    <property type="entry name" value="Asp_trans"/>
</dbReference>
<dbReference type="Pfam" id="PF00155">
    <property type="entry name" value="Aminotran_1_2"/>
    <property type="match status" value="1"/>
</dbReference>
<dbReference type="Gene3D" id="3.40.640.10">
    <property type="entry name" value="Type I PLP-dependent aspartate aminotransferase-like (Major domain)"/>
    <property type="match status" value="1"/>
</dbReference>
<dbReference type="GO" id="GO:0006629">
    <property type="term" value="P:lipid metabolic process"/>
    <property type="evidence" value="ECO:0007669"/>
    <property type="project" value="InterPro"/>
</dbReference>
<keyword evidence="4 8" id="KW-0032">Aminotransferase</keyword>
<dbReference type="PANTHER" id="PTHR11879:SF22">
    <property type="entry name" value="ASPARTATE AMINOTRANSFERASE, MITOCHONDRIAL"/>
    <property type="match status" value="1"/>
</dbReference>
<dbReference type="Gene3D" id="3.20.20.190">
    <property type="entry name" value="Phosphatidylinositol (PI) phosphodiesterase"/>
    <property type="match status" value="1"/>
</dbReference>
<dbReference type="WBParaSite" id="scaffold2759_cov181.g5372">
    <property type="protein sequence ID" value="scaffold2759_cov181.g5372"/>
    <property type="gene ID" value="scaffold2759_cov181.g5372"/>
</dbReference>
<dbReference type="SUPFAM" id="SSF53383">
    <property type="entry name" value="PLP-dependent transferases"/>
    <property type="match status" value="1"/>
</dbReference>